<organism evidence="4 5">
    <name type="scientific">Microthyrium microscopicum</name>
    <dbReference type="NCBI Taxonomy" id="703497"/>
    <lineage>
        <taxon>Eukaryota</taxon>
        <taxon>Fungi</taxon>
        <taxon>Dikarya</taxon>
        <taxon>Ascomycota</taxon>
        <taxon>Pezizomycotina</taxon>
        <taxon>Dothideomycetes</taxon>
        <taxon>Dothideomycetes incertae sedis</taxon>
        <taxon>Microthyriales</taxon>
        <taxon>Microthyriaceae</taxon>
        <taxon>Microthyrium</taxon>
    </lineage>
</organism>
<gene>
    <name evidence="4" type="ORF">BT63DRAFT_299308</name>
</gene>
<evidence type="ECO:0000313" key="5">
    <source>
        <dbReference type="Proteomes" id="UP000799302"/>
    </source>
</evidence>
<dbReference type="CDD" id="cd00086">
    <property type="entry name" value="homeodomain"/>
    <property type="match status" value="1"/>
</dbReference>
<feature type="region of interest" description="Disordered" evidence="2">
    <location>
        <begin position="448"/>
        <end position="485"/>
    </location>
</feature>
<dbReference type="GO" id="GO:0005634">
    <property type="term" value="C:nucleus"/>
    <property type="evidence" value="ECO:0007669"/>
    <property type="project" value="UniProtKB-SubCell"/>
</dbReference>
<sequence length="485" mass="52703">MRMAVPVEKINNWFQNRRAKSRQDEKKTQAAIERGDPPPPSTDEIPLEEATNTSDSGSASQPAVSESSSTPTQSSLPHEASPKQEHDPSMPTSAPDMSEFLPHFTNYPPMQRYALPSQFSAQDHFMHHLQMPVSAMESTSDHTLFSVESLANVAQYPQEPRNDTPPLSSGSQSPHPFADSFDILGSYVAPRPTTTYVSTEPTIAASECDYYHHPPLPETCFSDFGSLEYSVASTPTMASFADHHSSPASVLSTTRSTMPSVTTTDFSVQPISDPSFLSPQQSNDLKYNTSSVSLPNLADSEKMEMPPPENNLFIGKSRTPLTSIADRRRKAAPAALGLGSKNPMGRNNSYTAGMPLSPRSPFLGTPEQALRRIKSSQNNACRIQKPSTPAQRSPAVAAFAQNLFDSQTPPPSAPLTQTMIPNITYPASQQVILVPSYSNIQWAQPYSAPPTQQTFGFNTPGFQHSPRLPNDPGSTPSPTSTGHFP</sequence>
<feature type="compositionally biased region" description="Basic and acidic residues" evidence="2">
    <location>
        <begin position="21"/>
        <end position="36"/>
    </location>
</feature>
<dbReference type="OrthoDB" id="6159439at2759"/>
<dbReference type="GO" id="GO:0003677">
    <property type="term" value="F:DNA binding"/>
    <property type="evidence" value="ECO:0007669"/>
    <property type="project" value="UniProtKB-UniRule"/>
</dbReference>
<protein>
    <recommendedName>
        <fullName evidence="3">Homeobox domain-containing protein</fullName>
    </recommendedName>
</protein>
<evidence type="ECO:0000256" key="1">
    <source>
        <dbReference type="PROSITE-ProRule" id="PRU00108"/>
    </source>
</evidence>
<dbReference type="AlphaFoldDB" id="A0A6A6U612"/>
<feature type="compositionally biased region" description="Polar residues" evidence="2">
    <location>
        <begin position="472"/>
        <end position="485"/>
    </location>
</feature>
<dbReference type="EMBL" id="MU004237">
    <property type="protein sequence ID" value="KAF2667725.1"/>
    <property type="molecule type" value="Genomic_DNA"/>
</dbReference>
<dbReference type="InterPro" id="IPR009057">
    <property type="entry name" value="Homeodomain-like_sf"/>
</dbReference>
<keyword evidence="1" id="KW-0539">Nucleus</keyword>
<dbReference type="InterPro" id="IPR001356">
    <property type="entry name" value="HD"/>
</dbReference>
<dbReference type="PROSITE" id="PS50071">
    <property type="entry name" value="HOMEOBOX_2"/>
    <property type="match status" value="1"/>
</dbReference>
<accession>A0A6A6U612</accession>
<reference evidence="4" key="1">
    <citation type="journal article" date="2020" name="Stud. Mycol.">
        <title>101 Dothideomycetes genomes: a test case for predicting lifestyles and emergence of pathogens.</title>
        <authorList>
            <person name="Haridas S."/>
            <person name="Albert R."/>
            <person name="Binder M."/>
            <person name="Bloem J."/>
            <person name="Labutti K."/>
            <person name="Salamov A."/>
            <person name="Andreopoulos B."/>
            <person name="Baker S."/>
            <person name="Barry K."/>
            <person name="Bills G."/>
            <person name="Bluhm B."/>
            <person name="Cannon C."/>
            <person name="Castanera R."/>
            <person name="Culley D."/>
            <person name="Daum C."/>
            <person name="Ezra D."/>
            <person name="Gonzalez J."/>
            <person name="Henrissat B."/>
            <person name="Kuo A."/>
            <person name="Liang C."/>
            <person name="Lipzen A."/>
            <person name="Lutzoni F."/>
            <person name="Magnuson J."/>
            <person name="Mondo S."/>
            <person name="Nolan M."/>
            <person name="Ohm R."/>
            <person name="Pangilinan J."/>
            <person name="Park H.-J."/>
            <person name="Ramirez L."/>
            <person name="Alfaro M."/>
            <person name="Sun H."/>
            <person name="Tritt A."/>
            <person name="Yoshinaga Y."/>
            <person name="Zwiers L.-H."/>
            <person name="Turgeon B."/>
            <person name="Goodwin S."/>
            <person name="Spatafora J."/>
            <person name="Crous P."/>
            <person name="Grigoriev I."/>
        </authorList>
    </citation>
    <scope>NUCLEOTIDE SEQUENCE</scope>
    <source>
        <strain evidence="4">CBS 115976</strain>
    </source>
</reference>
<name>A0A6A6U612_9PEZI</name>
<dbReference type="Proteomes" id="UP000799302">
    <property type="component" value="Unassembled WGS sequence"/>
</dbReference>
<feature type="compositionally biased region" description="Low complexity" evidence="2">
    <location>
        <begin position="56"/>
        <end position="75"/>
    </location>
</feature>
<feature type="compositionally biased region" description="Polar residues" evidence="2">
    <location>
        <begin position="448"/>
        <end position="462"/>
    </location>
</feature>
<keyword evidence="1" id="KW-0238">DNA-binding</keyword>
<evidence type="ECO:0000313" key="4">
    <source>
        <dbReference type="EMBL" id="KAF2667725.1"/>
    </source>
</evidence>
<proteinExistence type="predicted"/>
<feature type="DNA-binding region" description="Homeobox" evidence="1">
    <location>
        <begin position="3"/>
        <end position="25"/>
    </location>
</feature>
<keyword evidence="5" id="KW-1185">Reference proteome</keyword>
<feature type="domain" description="Homeobox" evidence="3">
    <location>
        <begin position="1"/>
        <end position="24"/>
    </location>
</feature>
<feature type="region of interest" description="Disordered" evidence="2">
    <location>
        <begin position="1"/>
        <end position="103"/>
    </location>
</feature>
<comment type="subcellular location">
    <subcellularLocation>
        <location evidence="1">Nucleus</location>
    </subcellularLocation>
</comment>
<evidence type="ECO:0000256" key="2">
    <source>
        <dbReference type="SAM" id="MobiDB-lite"/>
    </source>
</evidence>
<keyword evidence="1" id="KW-0371">Homeobox</keyword>
<evidence type="ECO:0000259" key="3">
    <source>
        <dbReference type="PROSITE" id="PS50071"/>
    </source>
</evidence>
<dbReference type="SUPFAM" id="SSF46689">
    <property type="entry name" value="Homeodomain-like"/>
    <property type="match status" value="1"/>
</dbReference>